<feature type="transmembrane region" description="Helical" evidence="6">
    <location>
        <begin position="5470"/>
        <end position="5492"/>
    </location>
</feature>
<dbReference type="Gene3D" id="2.60.120.200">
    <property type="match status" value="1"/>
</dbReference>
<evidence type="ECO:0000256" key="4">
    <source>
        <dbReference type="ARBA" id="ARBA00023136"/>
    </source>
</evidence>
<dbReference type="Gene3D" id="2.60.120.260">
    <property type="entry name" value="Galactose-binding domain-like"/>
    <property type="match status" value="1"/>
</dbReference>
<feature type="signal peptide" evidence="7">
    <location>
        <begin position="1"/>
        <end position="26"/>
    </location>
</feature>
<feature type="compositionally biased region" description="Acidic residues" evidence="5">
    <location>
        <begin position="6779"/>
        <end position="6790"/>
    </location>
</feature>
<evidence type="ECO:0000259" key="8">
    <source>
        <dbReference type="Pfam" id="PF02010"/>
    </source>
</evidence>
<feature type="transmembrane region" description="Helical" evidence="6">
    <location>
        <begin position="6007"/>
        <end position="6030"/>
    </location>
</feature>
<dbReference type="InterPro" id="IPR011992">
    <property type="entry name" value="EF-hand-dom_pair"/>
</dbReference>
<feature type="transmembrane region" description="Helical" evidence="6">
    <location>
        <begin position="5750"/>
        <end position="5769"/>
    </location>
</feature>
<feature type="transmembrane region" description="Helical" evidence="6">
    <location>
        <begin position="6149"/>
        <end position="6169"/>
    </location>
</feature>
<feature type="transmembrane region" description="Helical" evidence="6">
    <location>
        <begin position="5968"/>
        <end position="5987"/>
    </location>
</feature>
<feature type="compositionally biased region" description="Polar residues" evidence="5">
    <location>
        <begin position="6075"/>
        <end position="6090"/>
    </location>
</feature>
<feature type="transmembrane region" description="Helical" evidence="6">
    <location>
        <begin position="4825"/>
        <end position="4845"/>
    </location>
</feature>
<evidence type="ECO:0000313" key="9">
    <source>
        <dbReference type="EMBL" id="KAF4031904.1"/>
    </source>
</evidence>
<keyword evidence="10" id="KW-1185">Reference proteome</keyword>
<dbReference type="SUPFAM" id="SSF49785">
    <property type="entry name" value="Galactose-binding domain-like"/>
    <property type="match status" value="1"/>
</dbReference>
<dbReference type="InterPro" id="IPR018499">
    <property type="entry name" value="Tetraspanin/Peripherin"/>
</dbReference>
<accession>A0A833STL7</accession>
<keyword evidence="2 6" id="KW-0812">Transmembrane</keyword>
<feature type="compositionally biased region" description="Low complexity" evidence="5">
    <location>
        <begin position="6859"/>
        <end position="6873"/>
    </location>
</feature>
<feature type="region of interest" description="Disordered" evidence="5">
    <location>
        <begin position="6698"/>
        <end position="6722"/>
    </location>
</feature>
<dbReference type="SUPFAM" id="SSF47473">
    <property type="entry name" value="EF-hand"/>
    <property type="match status" value="1"/>
</dbReference>
<dbReference type="InterPro" id="IPR002859">
    <property type="entry name" value="PKD/REJ-like"/>
</dbReference>
<feature type="transmembrane region" description="Helical" evidence="6">
    <location>
        <begin position="6106"/>
        <end position="6129"/>
    </location>
</feature>
<comment type="caution">
    <text evidence="9">The sequence shown here is derived from an EMBL/GenBank/DDBJ whole genome shotgun (WGS) entry which is preliminary data.</text>
</comment>
<feature type="transmembrane region" description="Helical" evidence="6">
    <location>
        <begin position="5244"/>
        <end position="5264"/>
    </location>
</feature>
<feature type="compositionally biased region" description="Basic residues" evidence="5">
    <location>
        <begin position="7028"/>
        <end position="7039"/>
    </location>
</feature>
<dbReference type="EMBL" id="WSZM01000529">
    <property type="protein sequence ID" value="KAF4031904.1"/>
    <property type="molecule type" value="Genomic_DNA"/>
</dbReference>
<feature type="transmembrane region" description="Helical" evidence="6">
    <location>
        <begin position="5512"/>
        <end position="5532"/>
    </location>
</feature>
<feature type="region of interest" description="Disordered" evidence="5">
    <location>
        <begin position="6068"/>
        <end position="6090"/>
    </location>
</feature>
<dbReference type="SUPFAM" id="SSF49899">
    <property type="entry name" value="Concanavalin A-like lectins/glucanases"/>
    <property type="match status" value="1"/>
</dbReference>
<dbReference type="InterPro" id="IPR008979">
    <property type="entry name" value="Galactose-bd-like_sf"/>
</dbReference>
<feature type="transmembrane region" description="Helical" evidence="6">
    <location>
        <begin position="5146"/>
        <end position="5165"/>
    </location>
</feature>
<feature type="domain" description="PKD/REJ-like" evidence="8">
    <location>
        <begin position="3976"/>
        <end position="4426"/>
    </location>
</feature>
<proteinExistence type="predicted"/>
<feature type="transmembrane region" description="Helical" evidence="6">
    <location>
        <begin position="6189"/>
        <end position="6213"/>
    </location>
</feature>
<gene>
    <name evidence="9" type="ORF">GN244_ATG16244</name>
</gene>
<organism evidence="9 10">
    <name type="scientific">Phytophthora infestans</name>
    <name type="common">Potato late blight agent</name>
    <name type="synonym">Botrytis infestans</name>
    <dbReference type="NCBI Taxonomy" id="4787"/>
    <lineage>
        <taxon>Eukaryota</taxon>
        <taxon>Sar</taxon>
        <taxon>Stramenopiles</taxon>
        <taxon>Oomycota</taxon>
        <taxon>Peronosporomycetes</taxon>
        <taxon>Peronosporales</taxon>
        <taxon>Peronosporaceae</taxon>
        <taxon>Phytophthora</taxon>
    </lineage>
</organism>
<keyword evidence="4 6" id="KW-0472">Membrane</keyword>
<comment type="subcellular location">
    <subcellularLocation>
        <location evidence="1">Membrane</location>
        <topology evidence="1">Multi-pass membrane protein</topology>
    </subcellularLocation>
</comment>
<feature type="chain" id="PRO_5032284290" evidence="7">
    <location>
        <begin position="27"/>
        <end position="7039"/>
    </location>
</feature>
<sequence>MYPSTVRLLQCWCLAIIVALAAAVDATDMTPDEVQEWMLTNEDFDWEQDEPEAVVSIAGRGVQDADGNLYFAGSKTLDNSNFDLLNIFVARINADGTLGWTKEWGTDQADAATSIAVINETDTVTSTTKEYLYVPGYTWGHLDEGGHALNGFGQYGGRDVVLAKVTLSGDKIWMRQFGSTANDFAYGVGLDDSFNTLLLSGGCATNQVDETVEVDVAAILETRRNAGMISDYEPQIMDPKARTSPHNREYDFAVSLNFDGDILDYAMDGGVTITPRRRRIREGGLVAEYVVVLNRQPLADVVVQAQDVRLLDPSGTPVQQLQYLTPQRVVFTRANWNREQLIRLKAVDDNLAEGRHYAVVTHSVTSTDPNFDGAGTPFLAGRNVTIQIDDNDLAGISLSRRHVFIAEGGGNDSYKVVLTSRPWHPVKVVIKPLHANQTTATPAVLNFEPEAWDKPQQVLVSAVDDVDSEVEYGGLYTGGPLLHYSESRDIRYHTRRPQCFDVPNCDPSDASLCLLPQNELQTGQTSIRVCDITSECTFAQGNGACIANVVNGNGTIPARFGNPHLNPNNGVGVSEDMSYEALVTVLAAEKRDSNLTTLSDQNISILEFAPPPPDLRGFVLSFLGLMNVGQARKMSANPRNVQHTVCAGLVRLETMRWVFEEWPKGYVDRVLAATFAMFPQSYSLERHSWNCGMANFLPNNEIAVSIWDNDPGVTLSTTTLEVTEGDNMGATYDVVLNAPPSIGGLATVIDCDDETRTSSVYCTKKQSDKCGFWGENFSTLAATIYDQSAWRTKNGVEQPNISIAIVGNSQVTISPSLLTFTATNWFVPQRVTVRAVDDSVSELNVSYTLSHRIQNSVYGYTNQTAFWFRKTNTLATAFHTSWKTEGGSIPYNSLPTVLHSPDHVLVNVFVRDNDVAQVDVVVSQPKSKLVTKEASDAINWVGDYVTALAFHDVSVSKATKTVESLKNILVFASEVKTFMKFHLPRLHDGDTSLRYSGATLLLHQTPYKVFNVSEMNSDNSTGSGSSTGAASFTKEYLLKVTAVDNAWTTETIRSGAATPQPLSFVANRAAIKVLAKVEKSRSIEVDISPLVERILPTRLSALSLQIEVLSEGGTTDSIATTQLCSSVFERKLRPLLSLSYELPNLLRGLTSAQSSTAISAITNQPLEASIATNGAKYDDSITSTAPVATTTNESDPWWEVTIPQLTKLGTVAIFLPASVVEGNSRGFNLVVIASLKAFDSKALTLSEALSYGCPSACPHAERFPVRKGILLWEVQAGAVAVRIYREGIGILRLAQVQAFESFISVTTTADGTGIRSRLKSDWGPSPALLQSWHLLQTVRRSETENLAVGMATRQSSTNPHHALSHLAVDGLRHSIWDPLILQREDDSSMAAASTRAEGMDPWWEVDLGSINPIQAVVLYPYVGSNYDELCAPTSTGKNGYPEWSGDLFDFSHMDSLLQLKAPFAQQFDVLLSDQPLTKSDGTASGAAVTASKTLTFSCANYTNSIMWGNVFSNARFVTVRKRGAGVLMLNEVEVLRWNPATLSRYLLLDLFGTGGKPLALSSVQLFPPSDVAPTDSETLTVPAPLTYKIHSVSSQFATTGAGSASSLLDVKDNTVCYVASTPSYHEWVVLELDWPVQIGLVDVNTNVSQCSTANVEAVTEFSVASHGSVLDNIRSEDASEALTADGTSTICQLSAAGLVTSPSSQCSDYVCTDAECQSPVRAKSSAGSSLVLSDFVDLVALGKPQLLPLDRLPLSVNENRALLLRDTPVVIWPFDDAPKVLVSNDEGEASWGGNSRATGALELKTSSSWVDLESDDNMEGTFFSAAVALQPAMSSFSLEFWFLPKGSLPVNVVSMYGKDATGNQVKFGNVGVSSRTGRFYFEMTNPDDRMVCRTDLGADSIVLPFAETWHQVVAIYDPSSSSISLSICVSGGLQIANCYTNTTLCSMALLSLKQKKFRLGAADSDVGFVGMIASASWFVRALTGTEIMDHYHDFLDGVSTEATAAHNTYSIQLSARPLQPVTVKISAESACYRFNLCNISVVPSMLKFTTEKWKFPRLVHVLATDDQLFEGLHYSDIFHAASSPPLYQLTSIASTSSVNSITDAEELLQNLTKSVTEFYRDLVVRKVFGNSSEQLLRQDALMELHRSWAKQIVHNVAVAANAYAETIPIMSLMVSIADLTVPGIEFSTASLSVSEDGKGNDYQVVLLSEPTEEVRVKLHVASGCYRRCVGEPLCPSRSVEQTDGKYAASGEDSFLTCGGDTESMSTSTLLCNITLSPDILIFSTSDWSLPKTVRVLAVDDHLDEQDVHVTIIRASSESLDPIYDSLVLPDVVVAIADNDKTNIFYSSNLVSLSEKPLAVSTLKYPHADYYTLQLLTEPYANVTIAMSNEANKSCYRRCGSPFDETSCGLPRQQSVSLVHLRTNSTREIHQISLRMTKTTEVQRIVTFASHVDQIFQLSVSGGFGLEIQTLVFTFNAAFKSRFASADAVTAATNYGGTFTISNGGASTSALDLFSTAVQVQAAINGLFGGANAVSVTRDIQYAASTLTWCVTFLRFPTGTLRLGYGSATFQVPILPTASALQTTLSSQSGIYSVSVSRRLLSIGGYGLEYIVTFMSVETFSNLVVVSVSSVVASVDATTQLATAVNMTQSPMLIGGSFVIDFFTPLNLTSAKPNRTAPIFWNDSAEALASKLVQLQGIANVTVSRQKLSAEGGMAWTVQFLENYGNIPSMIATSLNLTGKGVTVGVNTIRDGESLRGNFSVQMGGWFKKTDPRTNRAYMMNIPVKNTTLLPFNSPAWRLKKALFALNVTEVTNVTRTGVDCDIFDVCYGYTWTVSYLNSPGNVPPIAAFPDEIMRQASGMTMTSSTIANGTYLGGSFTLRLELFDPETNQTYVGTTWRLPVNVSAVGMDEALEALPFVRSNREAEYDPETKIWRGIKFDKGVRVYREGPYLDGGHTWRLEWALEDYLRFADLKITMDVSLVTQEIKPLPVPSELDLQGKPRCSAIPRAQFQPDVTDPLGLRGFCVYAIANETAQERFLCNFTVLNPWIVFTPENWCIPQQVQLEAVDDYIDESTKANGLVTFSKVTHTVFSDDYIYLALPLPKVAVQVESDDVAKVLVSETALQVSEDGIQTAQYYLQLNSEPLADVKIVVLPWLDGNNTQCYRFGLCNITLPVSEFVFTPRKWNVPQKVAVLATDDSLDEYDTHLTGISHVSYSDDPKYNEIPTIPKVNVTVLDNDVSGFTVDKASVFVTEGLLGAVDFYTVVLTSEPFAKVTVAITNVGIVGDFAVPSPTKLVFSWRNWNIPQTVNVTAFDDRTQDVAGSTSSLNHSLTTNDIIYAGLKNLASVKVFITDNDKSGIELSTRELRAVESNNTVLWYSVRLTSEPWEPVVVQPNASHDCYLRVQSSERVCNISLLTTELYFGASNWSKWQNVSLIAVDDWLDEGNVHTARISHSSSSSDPLYSADYATSEDVKLFITDNDVSFVNITLRSATKQLHAAEGSFNDSYSIFLNSEPYEYVTVTLRPTIEKFVSLDTKSVFTQPQVGISFGSSSSSGMTLLSTETIRSVPLIFTPLDWSRPRIVTVFAIDDAIPEPATQYSTVLHSVSSADSGYNISNSSIGVVSVSVMVNDREAIPPPLPLSAMLDNSGSKINIAFDSTVYHAASMDVSSSGSYVIRVKTFPCSLVFNFAAVKYTLGSQAQCLWVDMKNLRIELSAGATITARDKLILNDCSSFADQYCNATNVLRAGPSSRAFSQASVLLQVPTSIVQPNPVLLVPESAGSCGSWSVDASLSTGAGGRPFAHLLWFALPVSAFPSSIDNASPEAGLALYQRLDFGLNLLCQKHKTDWTTGVSSIPVVPAADVALAMAANSNATSDFSTLSTMAQLRSTCYLRSITHNATTASALIVQVNGSLLEPGAGYRIGLKLVNAFAQSTVVSKAVNVQGLPGPAVFIVGESTQTVTRVGAPIVLQVDSTVSCPTLSSLDVAYRWTVTSKRSESGAVTTEDFNKENSARDPRVFRLPRPSLQAGLTYTFRAEAYMKGASASQASSSFASIVVFVASSLPQVSIKGGDCALGERDTLVLDGSTTSDPDASSSPFTYLWTCQDVTNSSTVGSCMNASVCPSVPLALTSTKSVLRIAPLNLASNRQLKFSLTASKGSRTATAFSTIWTVAGRLPVVLVTASATKMNPSSRLTLTSTVTSDYPYTTRWTQTIGDLELPRADVSDMFTLPLTSTNNAIRSFKLAAGLTYNFRLVATDTVGNVGFGSVSVVVNSPPASGTFVVSPQSGYAMQDTFTLTCSLWSDDADDFPLTYSFGVLSTAHFEMIEENSTDSNTLMAQLRKSMTPIVVNQLTPLATAKMFAPEDMADSESVTVLAFISDRLGAVALAYDTIKVLLPEAAKSSPVLYVSDMFDANGALKSSAGKSQDVRQVLAGALLMEKALGSSVKSRRLASCPGGYMGDDCATEIAVVQRVNAAILATVSNAVGSVEPSSSGLSQQARVLGSVMRAAPQVLTEAQIGLVTELCSGIAGSALTLDVPDEFLDTTSATLLEVISLLLRLESSSTEVTSRRLVESDAANSTCIDTTSAGEKSNWDNMVRTLQSLAVLSSDDLLVDEPPAVLEGGDVRTYSAKGSSFRDQVSMTLTSTAVACLGSDLYLNALSLVNTPHSACTLNGSEPVSRRTLFSVHSQAAVEKAARVTTYASNTGVQMQTLPSTSACVKAASESTRRLESDATEAEQWMPLAALTIPHERELSAIERSNFSTSCRTWSAEASSWSVDVCFKDDSASTSEFTVCYCTQIESSLEILVTLDERLDFYALHRDLYRNDEPSLVVSATLAVLVGVFVMVAKLGQRLDARDIKRDKQLTIKRLNRAKWSELEARMQVNNVFEDFDAHYVAQQQQKRLETRPSEASTAVTDVGESSALFASSVRGVHVNGIAIEPLNEPLDTNIQLPDEARTLFGSSTLVDRQYRRVTFLFRVSNLLLVILGIVLLIAGIEVQFVLGRTPAELVLYLYGGPLGFTLMIGGAVLIASGIAGVLLARRDASNAARTAYLTALGLGLLAQFLVVMFAFHLLSNFDAMPHGVALALRSKWDALSVDSQTQLQVSYACCGFLSINEEESCPEEALDAVASRTCSVVLGAQASTLFSSSFKYVEIVLVVEIACVALANFLVRWRRIRLVQLASSNSADSAEATIVRSLVSAALLCSLPPLYALLACAAVGGVLFGVDLMLHWGALEDPLVSALFGVETGVFILAGAVVYLVITLWALRALGRRDVRALRWVLGSSLVFLLLNLAVRAYIGRLLADFYLDPSILEAIEAKYVKLSHSALLDLEMELECCGFTSGAQGACVEGSSDADIPICREQVESALTRSLALATDRLAGFLLAQTVVFVLLAWLCFRLRRFSSVAAIRSTPVGEAACDPPTLSQKVCASGLLVLNLGAVAAGVGILCLGIDVLFELNVLQMSYLLRVYDRRLGVYLLFFGGTMEIFALLGGIVAWLGAQGTNTQPSRMRWTRKWLAICYSLACAVLFVAAFIFAGVRHKLSSQYTPITDATVETEAIDTRMTDLWISAPSNTKLFVQNSLQCCGYERIEAANGSVSYTLQVEKFGWRRLASTATYQVYSSRNALDSRKTRILTDTKAESTRLSSHQCPTNASDGCAAPMKQYVSRVARSAWQLCAGVAGFTVTALVCACGLQDTNQRERNWNPHWRLRVKRTVFLVLVLAGILSTLACFILGLDVAVGWTLFSSSAFQMVFARSMGASLMVYGVLAVCTQVYSSRAALHFSVHQLFLQCATRIVLASALFAAVGLTAHLSHYSSLSEESWHAQLESFLDGQWSLLTPVTQNTIALEFSCCGFNDPVLVPGQGVVFDRPALGYPACSLSISRGCKGPLMTGVESSFAWLFAFLLALALLEIACMVLGALVLHDVRNYEAEAWFHLESRLRYVAGRFRRDFRQQHVLISVGARFDPRLTRTQRAVSVLCAWAASLAVYAGYFATKGCYRTSLKSCEQPGVGELIGLGLVYGGAVGLAVQTCAVALFEHVRHRADDETKEVATARQRKEKVLLFRRPWFRRRRPEDQELSKTTEQSALTHDASTLEGTQTTTEERWFVWLTRFVALVFQTCGVALFLGGCALATLLGLLRLGYNNSLYGVPLDEDVFELLAVAGALIVVALVAALANDLRDQHLKRSNRRKATPVIVVLVIVAIIAVLALIAGLLAVFMIHEVVQDDANALNSWSVRTTGFSVVERLETAWKEELTGYARDSVQQELRCCGFWSATDAPFLPCPHGDPVEVTYEALSVSGAIVTETKHEFTTLPGCRAGMLARFHNGADVATYCALAAAGLLILTVVTSLFLTHELAISKDAKLKLRVPDTEDEVKRDVRETFETVVGLKIAAPARGKLRSQILASSLDSVSPSVASELAAVPLKHEEMVISSTPAGQEDFVAAKIEPSVDVGEDSSTVPYPAWIVYVVFAMCLAWLATMAYLVAISAMELGLATSWRCVLAWATGVAIQELIVEPIVILASIVARTLRDWWSHTLVARVIRRGRALLRIGPQDAEALEREQLGDSLTLYDRLRYAAAVRIQRRLLTRVTRARYLRQLRAHKQDQHRLLAVQRRDTLRKTIHNFSEEEIEAFRLLFAAADAAQLGLVSHTAIAQAVYELGVHVPAPKVRELLEAFDPAYADLVDFEHFLYGMHCVRLYHQQLQTPPTEATEQPAKAKAKDEKLVSSSDRFGPRADPRAELLVKRQNLLRELRDRRESLAHKLMRKVSGRLPALAHRGKSVRTASIEEGDEALSEEKEEAAASENSVPPTGTYVFWQNRKLSPKKRALESALKKKHQERIRQHKADNDDVHTTARAAVTLDAPPEPKTSAKQALKSLASKKITASRGSTAEAKSDTATTPSQPRTELPTPAVVAGSSSEGEAKLSVETLSKGTEDKEKVTPVDLEPSSSGDESRAATAASDCPAETKSSEPVVKSEEAKPFGAYMLLTKQPPPLRPQKVPTRHTDEPGADSDAVSRPTTAEKTKTDAQSALEKALLKKQKAKSKPKL</sequence>
<evidence type="ECO:0000313" key="10">
    <source>
        <dbReference type="Proteomes" id="UP000602510"/>
    </source>
</evidence>
<evidence type="ECO:0000256" key="6">
    <source>
        <dbReference type="SAM" id="Phobius"/>
    </source>
</evidence>
<feature type="compositionally biased region" description="Basic and acidic residues" evidence="5">
    <location>
        <begin position="6831"/>
        <end position="6844"/>
    </location>
</feature>
<keyword evidence="3 6" id="KW-1133">Transmembrane helix</keyword>
<dbReference type="Proteomes" id="UP000602510">
    <property type="component" value="Unassembled WGS sequence"/>
</dbReference>
<protein>
    <submittedName>
        <fullName evidence="9">REJ domain-containing protein</fullName>
    </submittedName>
</protein>
<feature type="transmembrane region" description="Helical" evidence="6">
    <location>
        <begin position="5271"/>
        <end position="5293"/>
    </location>
</feature>
<dbReference type="Gene3D" id="1.10.238.10">
    <property type="entry name" value="EF-hand"/>
    <property type="match status" value="1"/>
</dbReference>
<feature type="transmembrane region" description="Helical" evidence="6">
    <location>
        <begin position="4969"/>
        <end position="4990"/>
    </location>
</feature>
<dbReference type="PANTHER" id="PTHR15332:SF175">
    <property type="entry name" value="PROPROTEIN CONVERTASE SUBTILISIN_KEXIN TYPE 5-LIKE"/>
    <property type="match status" value="1"/>
</dbReference>
<feature type="region of interest" description="Disordered" evidence="5">
    <location>
        <begin position="6820"/>
        <end position="7039"/>
    </location>
</feature>
<feature type="transmembrane region" description="Helical" evidence="6">
    <location>
        <begin position="5045"/>
        <end position="5068"/>
    </location>
</feature>
<feature type="region of interest" description="Disordered" evidence="5">
    <location>
        <begin position="6766"/>
        <end position="6799"/>
    </location>
</feature>
<name>A0A833STL7_PHYIN</name>
<evidence type="ECO:0000256" key="7">
    <source>
        <dbReference type="SAM" id="SignalP"/>
    </source>
</evidence>
<dbReference type="InterPro" id="IPR013320">
    <property type="entry name" value="ConA-like_dom_sf"/>
</dbReference>
<dbReference type="GO" id="GO:0016020">
    <property type="term" value="C:membrane"/>
    <property type="evidence" value="ECO:0007669"/>
    <property type="project" value="UniProtKB-SubCell"/>
</dbReference>
<evidence type="ECO:0000256" key="1">
    <source>
        <dbReference type="ARBA" id="ARBA00004141"/>
    </source>
</evidence>
<keyword evidence="7" id="KW-0732">Signal</keyword>
<dbReference type="PANTHER" id="PTHR15332">
    <property type="entry name" value="PROPROTEIN CONVERTASE SUBTILISIN_KEXIN TYPE 5-LIKE"/>
    <property type="match status" value="1"/>
</dbReference>
<reference evidence="9" key="1">
    <citation type="submission" date="2020-04" db="EMBL/GenBank/DDBJ databases">
        <title>Hybrid Assembly of Korean Phytophthora infestans isolates.</title>
        <authorList>
            <person name="Prokchorchik M."/>
            <person name="Lee Y."/>
            <person name="Seo J."/>
            <person name="Cho J.-H."/>
            <person name="Park Y.-E."/>
            <person name="Jang D.-C."/>
            <person name="Im J.-S."/>
            <person name="Choi J.-G."/>
            <person name="Park H.-J."/>
            <person name="Lee G.-B."/>
            <person name="Lee Y.-G."/>
            <person name="Hong S.-Y."/>
            <person name="Cho K."/>
            <person name="Sohn K.H."/>
        </authorList>
    </citation>
    <scope>NUCLEOTIDE SEQUENCE</scope>
    <source>
        <strain evidence="9">KR_1_A1</strain>
    </source>
</reference>
<feature type="transmembrane region" description="Helical" evidence="6">
    <location>
        <begin position="5781"/>
        <end position="5805"/>
    </location>
</feature>
<feature type="transmembrane region" description="Helical" evidence="6">
    <location>
        <begin position="5708"/>
        <end position="5738"/>
    </location>
</feature>
<evidence type="ECO:0000256" key="2">
    <source>
        <dbReference type="ARBA" id="ARBA00022692"/>
    </source>
</evidence>
<dbReference type="Pfam" id="PF02010">
    <property type="entry name" value="REJ"/>
    <property type="match status" value="1"/>
</dbReference>
<feature type="transmembrane region" description="Helical" evidence="6">
    <location>
        <begin position="5891"/>
        <end position="5916"/>
    </location>
</feature>
<feature type="transmembrane region" description="Helical" evidence="6">
    <location>
        <begin position="6323"/>
        <end position="6346"/>
    </location>
</feature>
<evidence type="ECO:0000256" key="3">
    <source>
        <dbReference type="ARBA" id="ARBA00022989"/>
    </source>
</evidence>
<feature type="transmembrane region" description="Helical" evidence="6">
    <location>
        <begin position="6457"/>
        <end position="6481"/>
    </location>
</feature>
<dbReference type="Pfam" id="PF00335">
    <property type="entry name" value="Tetraspanin"/>
    <property type="match status" value="1"/>
</dbReference>
<feature type="transmembrane region" description="Helical" evidence="6">
    <location>
        <begin position="5428"/>
        <end position="5450"/>
    </location>
</feature>
<evidence type="ECO:0000256" key="5">
    <source>
        <dbReference type="SAM" id="MobiDB-lite"/>
    </source>
</evidence>
<feature type="transmembrane region" description="Helical" evidence="6">
    <location>
        <begin position="5666"/>
        <end position="5687"/>
    </location>
</feature>
<feature type="compositionally biased region" description="Polar residues" evidence="5">
    <location>
        <begin position="6887"/>
        <end position="6896"/>
    </location>
</feature>
<feature type="transmembrane region" description="Helical" evidence="6">
    <location>
        <begin position="5010"/>
        <end position="5033"/>
    </location>
</feature>
<feature type="transmembrane region" description="Helical" evidence="6">
    <location>
        <begin position="5373"/>
        <end position="5392"/>
    </location>
</feature>
<feature type="transmembrane region" description="Helical" evidence="6">
    <location>
        <begin position="5204"/>
        <end position="5224"/>
    </location>
</feature>